<feature type="region of interest" description="Disordered" evidence="11">
    <location>
        <begin position="1168"/>
        <end position="1272"/>
    </location>
</feature>
<evidence type="ECO:0000256" key="8">
    <source>
        <dbReference type="ARBA" id="ARBA00047899"/>
    </source>
</evidence>
<feature type="region of interest" description="Disordered" evidence="11">
    <location>
        <begin position="21"/>
        <end position="77"/>
    </location>
</feature>
<dbReference type="InterPro" id="IPR000719">
    <property type="entry name" value="Prot_kinase_dom"/>
</dbReference>
<evidence type="ECO:0000256" key="7">
    <source>
        <dbReference type="ARBA" id="ARBA00022840"/>
    </source>
</evidence>
<accession>A0A6A6VMW4</accession>
<sequence length="1327" mass="147719">MSSNDLAPWVMFDLSVGFEGDRLTNSEPSTVAETRERPRRTRNWSFDKMLTPLRGQKARTVSKESISRPIPDDRYPPELHSPLITLGGQPTPPYPESPSATTFPPFTARSPHTLTPPETASPPSGVRQIVRSESSVLAGVPQLAKEVAPAKFVRSNSAPHALECFIPPPAVEAFPKWLSSPTHSHAYPSLVGPQSPVLRGNPDRVRLPKATVVKESPTLASRRRRRHNTAVFIPEYSADTPNCLPDSSSPDILVAERSKSGLESADTPQAHRPRFRQHLSVPVEKQLEIVTKKLSRISEASPEAELAPAQECTQKLLATMDRSSLQPPPQAGTKLRAIQQAKETEALVAERAKRTGEDPPPYDFFELIGKGTYGRVFKGRSRNHGGLVAIKIIDTDKTDYEEYTSKNLQETLREINILQQLKDSRARPYVNIIEEARTVHNELWIVSEYMSGGSVHTLMKPRLQLAKAGLEEKYIIPIARELALGLKYIHEAGVIHRDLKSNNILISEEGRVQLCDFGVSGALEPEVAKRSTIVGTPNWMAPELQREWVKDINPSSAVRPNEILYGSEVDIWAYGCTLYEMATGVPPFHQTQPFLLPDAGIPKLEGEQYSDELKDLISFVLKPDPRERPIPDQILEHPYLAESTKMYPTVTLVALVEQYYRWEQGGGSRVSLFNPYGAQAPLPLEPEIEEDDDDWTFSTTEEWEKAHELPAEDAPEPEQGATVAPPEFEDRFAKLQATFMNQAADRGGKRLHRLFDPSAAPYRLSMADSESNRLSSDLALREFNPGAPNRETVIDLDFAAPTAIDLPSIDLGEVPTVKAQRLNKAFRDINVEEEDDYIDLDHTTRPLTREWKFPAMADSDSEPPPAQSNRDTMAWTFPTAPPEPPEPLAPKEAEKGKRGTLMWTFDAAMAESNRLSRRRDTKDFSFPPKEKKRDTRDFPAPARDRPDTSDFAFPPKERPATQEFTFPAAERPDPNAFVFPPRVPEDPYLALSSSPGPEPEFRRPSLRHAATEPLGVFDDYPAIQSARESPVRPSVIDLDMANIDEMRPSTSSSASTSTSQGMSQRSANPFDLEDQVHLPTTNHRASFHMKSQSEPNQTLPGLLTPQTFDENGNPTDLDTHPPAMHARGVSSASQVQFRPSASHVQYSRQRLQQLGQWDVWSHRDAFGASASSSRTTSPAPSISASDDDDLDDRWDILESQRYSRHHRPTRSRIHSRPASRLASTQDDDPDPRSDADDSYASESWDDTSTARQSRVSVGPNGQPLLDFPLPKGPDPDVLYAADLDPVAVTEALWKSSVELRDALRASRDLLRSMRLAEVEGSGEAGEG</sequence>
<feature type="compositionally biased region" description="Basic and acidic residues" evidence="11">
    <location>
        <begin position="918"/>
        <end position="948"/>
    </location>
</feature>
<feature type="binding site" evidence="10">
    <location>
        <position position="391"/>
    </location>
    <ligand>
        <name>ATP</name>
        <dbReference type="ChEBI" id="CHEBI:30616"/>
    </ligand>
</feature>
<dbReference type="EC" id="2.7.11.1" evidence="2"/>
<keyword evidence="7 10" id="KW-0067">ATP-binding</keyword>
<reference evidence="13" key="1">
    <citation type="journal article" date="2020" name="Stud. Mycol.">
        <title>101 Dothideomycetes genomes: a test case for predicting lifestyles and emergence of pathogens.</title>
        <authorList>
            <person name="Haridas S."/>
            <person name="Albert R."/>
            <person name="Binder M."/>
            <person name="Bloem J."/>
            <person name="Labutti K."/>
            <person name="Salamov A."/>
            <person name="Andreopoulos B."/>
            <person name="Baker S."/>
            <person name="Barry K."/>
            <person name="Bills G."/>
            <person name="Bluhm B."/>
            <person name="Cannon C."/>
            <person name="Castanera R."/>
            <person name="Culley D."/>
            <person name="Daum C."/>
            <person name="Ezra D."/>
            <person name="Gonzalez J."/>
            <person name="Henrissat B."/>
            <person name="Kuo A."/>
            <person name="Liang C."/>
            <person name="Lipzen A."/>
            <person name="Lutzoni F."/>
            <person name="Magnuson J."/>
            <person name="Mondo S."/>
            <person name="Nolan M."/>
            <person name="Ohm R."/>
            <person name="Pangilinan J."/>
            <person name="Park H.-J."/>
            <person name="Ramirez L."/>
            <person name="Alfaro M."/>
            <person name="Sun H."/>
            <person name="Tritt A."/>
            <person name="Yoshinaga Y."/>
            <person name="Zwiers L.-H."/>
            <person name="Turgeon B."/>
            <person name="Goodwin S."/>
            <person name="Spatafora J."/>
            <person name="Crous P."/>
            <person name="Grigoriev I."/>
        </authorList>
    </citation>
    <scope>NUCLEOTIDE SEQUENCE</scope>
    <source>
        <strain evidence="13">CBS 119925</strain>
    </source>
</reference>
<feature type="compositionally biased region" description="Low complexity" evidence="11">
    <location>
        <begin position="1049"/>
        <end position="1059"/>
    </location>
</feature>
<keyword evidence="14" id="KW-1185">Reference proteome</keyword>
<feature type="compositionally biased region" description="Acidic residues" evidence="11">
    <location>
        <begin position="1236"/>
        <end position="1245"/>
    </location>
</feature>
<dbReference type="PANTHER" id="PTHR48012:SF10">
    <property type="entry name" value="FI20177P1"/>
    <property type="match status" value="1"/>
</dbReference>
<comment type="catalytic activity">
    <reaction evidence="9">
        <text>L-seryl-[protein] + ATP = O-phospho-L-seryl-[protein] + ADP + H(+)</text>
        <dbReference type="Rhea" id="RHEA:17989"/>
        <dbReference type="Rhea" id="RHEA-COMP:9863"/>
        <dbReference type="Rhea" id="RHEA-COMP:11604"/>
        <dbReference type="ChEBI" id="CHEBI:15378"/>
        <dbReference type="ChEBI" id="CHEBI:29999"/>
        <dbReference type="ChEBI" id="CHEBI:30616"/>
        <dbReference type="ChEBI" id="CHEBI:83421"/>
        <dbReference type="ChEBI" id="CHEBI:456216"/>
        <dbReference type="EC" id="2.7.11.1"/>
    </reaction>
</comment>
<dbReference type="Proteomes" id="UP000799440">
    <property type="component" value="Unassembled WGS sequence"/>
</dbReference>
<dbReference type="InterPro" id="IPR017441">
    <property type="entry name" value="Protein_kinase_ATP_BS"/>
</dbReference>
<comment type="catalytic activity">
    <reaction evidence="8">
        <text>L-threonyl-[protein] + ATP = O-phospho-L-threonyl-[protein] + ADP + H(+)</text>
        <dbReference type="Rhea" id="RHEA:46608"/>
        <dbReference type="Rhea" id="RHEA-COMP:11060"/>
        <dbReference type="Rhea" id="RHEA-COMP:11605"/>
        <dbReference type="ChEBI" id="CHEBI:15378"/>
        <dbReference type="ChEBI" id="CHEBI:30013"/>
        <dbReference type="ChEBI" id="CHEBI:30616"/>
        <dbReference type="ChEBI" id="CHEBI:61977"/>
        <dbReference type="ChEBI" id="CHEBI:456216"/>
        <dbReference type="EC" id="2.7.11.1"/>
    </reaction>
</comment>
<evidence type="ECO:0000256" key="3">
    <source>
        <dbReference type="ARBA" id="ARBA00022527"/>
    </source>
</evidence>
<evidence type="ECO:0000256" key="2">
    <source>
        <dbReference type="ARBA" id="ARBA00012513"/>
    </source>
</evidence>
<comment type="similarity">
    <text evidence="1">Belongs to the protein kinase superfamily. STE Ser/Thr protein kinase family. STE20 subfamily.</text>
</comment>
<protein>
    <recommendedName>
        <fullName evidence="2">non-specific serine/threonine protein kinase</fullName>
        <ecNumber evidence="2">2.7.11.1</ecNumber>
    </recommendedName>
</protein>
<gene>
    <name evidence="13" type="ORF">M011DRAFT_474388</name>
</gene>
<feature type="compositionally biased region" description="Basic and acidic residues" evidence="11">
    <location>
        <begin position="61"/>
        <end position="77"/>
    </location>
</feature>
<evidence type="ECO:0000256" key="5">
    <source>
        <dbReference type="ARBA" id="ARBA00022741"/>
    </source>
</evidence>
<dbReference type="Gene3D" id="1.10.510.10">
    <property type="entry name" value="Transferase(Phosphotransferase) domain 1"/>
    <property type="match status" value="1"/>
</dbReference>
<dbReference type="PROSITE" id="PS00107">
    <property type="entry name" value="PROTEIN_KINASE_ATP"/>
    <property type="match status" value="1"/>
</dbReference>
<evidence type="ECO:0000313" key="14">
    <source>
        <dbReference type="Proteomes" id="UP000799440"/>
    </source>
</evidence>
<dbReference type="InterPro" id="IPR050629">
    <property type="entry name" value="STE20/SPS1-PAK"/>
</dbReference>
<evidence type="ECO:0000256" key="4">
    <source>
        <dbReference type="ARBA" id="ARBA00022679"/>
    </source>
</evidence>
<feature type="region of interest" description="Disordered" evidence="11">
    <location>
        <begin position="855"/>
        <end position="895"/>
    </location>
</feature>
<feature type="compositionally biased region" description="Polar residues" evidence="11">
    <location>
        <begin position="1246"/>
        <end position="1255"/>
    </location>
</feature>
<dbReference type="GO" id="GO:0005737">
    <property type="term" value="C:cytoplasm"/>
    <property type="evidence" value="ECO:0007669"/>
    <property type="project" value="TreeGrafter"/>
</dbReference>
<dbReference type="GO" id="GO:0004674">
    <property type="term" value="F:protein serine/threonine kinase activity"/>
    <property type="evidence" value="ECO:0007669"/>
    <property type="project" value="UniProtKB-KW"/>
</dbReference>
<keyword evidence="4" id="KW-0808">Transferase</keyword>
<dbReference type="PROSITE" id="PS50011">
    <property type="entry name" value="PROTEIN_KINASE_DOM"/>
    <property type="match status" value="1"/>
</dbReference>
<organism evidence="13 14">
    <name type="scientific">Sporormia fimetaria CBS 119925</name>
    <dbReference type="NCBI Taxonomy" id="1340428"/>
    <lineage>
        <taxon>Eukaryota</taxon>
        <taxon>Fungi</taxon>
        <taxon>Dikarya</taxon>
        <taxon>Ascomycota</taxon>
        <taxon>Pezizomycotina</taxon>
        <taxon>Dothideomycetes</taxon>
        <taxon>Pleosporomycetidae</taxon>
        <taxon>Pleosporales</taxon>
        <taxon>Sporormiaceae</taxon>
        <taxon>Sporormia</taxon>
    </lineage>
</organism>
<keyword evidence="3" id="KW-0723">Serine/threonine-protein kinase</keyword>
<name>A0A6A6VMW4_9PLEO</name>
<evidence type="ECO:0000256" key="10">
    <source>
        <dbReference type="PROSITE-ProRule" id="PRU10141"/>
    </source>
</evidence>
<feature type="compositionally biased region" description="Low complexity" evidence="11">
    <location>
        <begin position="1168"/>
        <end position="1184"/>
    </location>
</feature>
<evidence type="ECO:0000313" key="13">
    <source>
        <dbReference type="EMBL" id="KAF2750900.1"/>
    </source>
</evidence>
<feature type="region of interest" description="Disordered" evidence="11">
    <location>
        <begin position="1085"/>
        <end position="1136"/>
    </location>
</feature>
<dbReference type="SMART" id="SM00220">
    <property type="entry name" value="S_TKc"/>
    <property type="match status" value="1"/>
</dbReference>
<feature type="region of interest" description="Disordered" evidence="11">
    <location>
        <begin position="912"/>
        <end position="1007"/>
    </location>
</feature>
<evidence type="ECO:0000256" key="11">
    <source>
        <dbReference type="SAM" id="MobiDB-lite"/>
    </source>
</evidence>
<proteinExistence type="inferred from homology"/>
<dbReference type="EMBL" id="MU006563">
    <property type="protein sequence ID" value="KAF2750900.1"/>
    <property type="molecule type" value="Genomic_DNA"/>
</dbReference>
<feature type="compositionally biased region" description="Polar residues" evidence="11">
    <location>
        <begin position="1085"/>
        <end position="1116"/>
    </location>
</feature>
<feature type="compositionally biased region" description="Pro residues" evidence="11">
    <location>
        <begin position="879"/>
        <end position="888"/>
    </location>
</feature>
<evidence type="ECO:0000256" key="6">
    <source>
        <dbReference type="ARBA" id="ARBA00022777"/>
    </source>
</evidence>
<dbReference type="PANTHER" id="PTHR48012">
    <property type="entry name" value="STERILE20-LIKE KINASE, ISOFORM B-RELATED"/>
    <property type="match status" value="1"/>
</dbReference>
<keyword evidence="6" id="KW-0418">Kinase</keyword>
<dbReference type="Pfam" id="PF00069">
    <property type="entry name" value="Pkinase"/>
    <property type="match status" value="1"/>
</dbReference>
<dbReference type="GO" id="GO:0005524">
    <property type="term" value="F:ATP binding"/>
    <property type="evidence" value="ECO:0007669"/>
    <property type="project" value="UniProtKB-UniRule"/>
</dbReference>
<dbReference type="PROSITE" id="PS00108">
    <property type="entry name" value="PROTEIN_KINASE_ST"/>
    <property type="match status" value="1"/>
</dbReference>
<evidence type="ECO:0000256" key="9">
    <source>
        <dbReference type="ARBA" id="ARBA00048679"/>
    </source>
</evidence>
<feature type="domain" description="Protein kinase" evidence="12">
    <location>
        <begin position="362"/>
        <end position="640"/>
    </location>
</feature>
<keyword evidence="5 10" id="KW-0547">Nucleotide-binding</keyword>
<dbReference type="InterPro" id="IPR011009">
    <property type="entry name" value="Kinase-like_dom_sf"/>
</dbReference>
<dbReference type="InterPro" id="IPR008271">
    <property type="entry name" value="Ser/Thr_kinase_AS"/>
</dbReference>
<evidence type="ECO:0000256" key="1">
    <source>
        <dbReference type="ARBA" id="ARBA00008874"/>
    </source>
</evidence>
<feature type="compositionally biased region" description="Basic residues" evidence="11">
    <location>
        <begin position="1202"/>
        <end position="1217"/>
    </location>
</feature>
<evidence type="ECO:0000259" key="12">
    <source>
        <dbReference type="PROSITE" id="PS50011"/>
    </source>
</evidence>
<dbReference type="OrthoDB" id="248923at2759"/>
<feature type="region of interest" description="Disordered" evidence="11">
    <location>
        <begin position="1022"/>
        <end position="1071"/>
    </location>
</feature>
<dbReference type="SUPFAM" id="SSF56112">
    <property type="entry name" value="Protein kinase-like (PK-like)"/>
    <property type="match status" value="1"/>
</dbReference>